<evidence type="ECO:0000256" key="1">
    <source>
        <dbReference type="SAM" id="MobiDB-lite"/>
    </source>
</evidence>
<accession>A0A9Q0J0X9</accession>
<comment type="caution">
    <text evidence="2">The sequence shown here is derived from an EMBL/GenBank/DDBJ whole genome shotgun (WGS) entry which is preliminary data.</text>
</comment>
<evidence type="ECO:0000313" key="2">
    <source>
        <dbReference type="EMBL" id="KAJ4825421.1"/>
    </source>
</evidence>
<reference evidence="2" key="1">
    <citation type="submission" date="2022-02" db="EMBL/GenBank/DDBJ databases">
        <authorList>
            <person name="Henning P.M."/>
            <person name="McCubbin A.G."/>
            <person name="Shore J.S."/>
        </authorList>
    </citation>
    <scope>NUCLEOTIDE SEQUENCE</scope>
    <source>
        <strain evidence="2">F60SS</strain>
        <tissue evidence="2">Leaves</tissue>
    </source>
</reference>
<feature type="compositionally biased region" description="Basic residues" evidence="1">
    <location>
        <begin position="91"/>
        <end position="105"/>
    </location>
</feature>
<dbReference type="EMBL" id="JAKUCV010006909">
    <property type="protein sequence ID" value="KAJ4825421.1"/>
    <property type="molecule type" value="Genomic_DNA"/>
</dbReference>
<dbReference type="Proteomes" id="UP001141552">
    <property type="component" value="Unassembled WGS sequence"/>
</dbReference>
<feature type="compositionally biased region" description="Basic and acidic residues" evidence="1">
    <location>
        <begin position="59"/>
        <end position="68"/>
    </location>
</feature>
<organism evidence="2 3">
    <name type="scientific">Turnera subulata</name>
    <dbReference type="NCBI Taxonomy" id="218843"/>
    <lineage>
        <taxon>Eukaryota</taxon>
        <taxon>Viridiplantae</taxon>
        <taxon>Streptophyta</taxon>
        <taxon>Embryophyta</taxon>
        <taxon>Tracheophyta</taxon>
        <taxon>Spermatophyta</taxon>
        <taxon>Magnoliopsida</taxon>
        <taxon>eudicotyledons</taxon>
        <taxon>Gunneridae</taxon>
        <taxon>Pentapetalae</taxon>
        <taxon>rosids</taxon>
        <taxon>fabids</taxon>
        <taxon>Malpighiales</taxon>
        <taxon>Passifloraceae</taxon>
        <taxon>Turnera</taxon>
    </lineage>
</organism>
<keyword evidence="3" id="KW-1185">Reference proteome</keyword>
<feature type="compositionally biased region" description="Basic and acidic residues" evidence="1">
    <location>
        <begin position="106"/>
        <end position="121"/>
    </location>
</feature>
<name>A0A9Q0J0X9_9ROSI</name>
<evidence type="ECO:0000313" key="3">
    <source>
        <dbReference type="Proteomes" id="UP001141552"/>
    </source>
</evidence>
<gene>
    <name evidence="2" type="ORF">Tsubulata_010346</name>
</gene>
<dbReference type="PANTHER" id="PTHR37728">
    <property type="entry name" value="BNAA04G26730D PROTEIN"/>
    <property type="match status" value="1"/>
</dbReference>
<sequence length="154" mass="17574">MWAVSQFTPRPLFFSPLPIKPRKPPFLLAVSATSQPHRRRSTPGPKNQQGQPPQGQEQEDSREQREAEATNQQQLKALDVLWAMQRAAAEKKKRSSGGAIRKTKKKEPSSDDRSQSKKVDDVDYSNLKPLRIKSDWKVRLDSLEKRLEELSASK</sequence>
<protein>
    <submittedName>
        <fullName evidence="2">Uncharacterized protein</fullName>
    </submittedName>
</protein>
<dbReference type="PANTHER" id="PTHR37728:SF1">
    <property type="entry name" value="OS06G0132300 PROTEIN"/>
    <property type="match status" value="1"/>
</dbReference>
<dbReference type="AlphaFoldDB" id="A0A9Q0J0X9"/>
<reference evidence="2" key="2">
    <citation type="journal article" date="2023" name="Plants (Basel)">
        <title>Annotation of the Turnera subulata (Passifloraceae) Draft Genome Reveals the S-Locus Evolved after the Divergence of Turneroideae from Passifloroideae in a Stepwise Manner.</title>
        <authorList>
            <person name="Henning P.M."/>
            <person name="Roalson E.H."/>
            <person name="Mir W."/>
            <person name="McCubbin A.G."/>
            <person name="Shore J.S."/>
        </authorList>
    </citation>
    <scope>NUCLEOTIDE SEQUENCE</scope>
    <source>
        <strain evidence="2">F60SS</strain>
    </source>
</reference>
<proteinExistence type="predicted"/>
<feature type="region of interest" description="Disordered" evidence="1">
    <location>
        <begin position="1"/>
        <end position="125"/>
    </location>
</feature>
<dbReference type="OrthoDB" id="1295485at2759"/>